<feature type="binding site" evidence="10">
    <location>
        <position position="284"/>
    </location>
    <ligand>
        <name>thiamine diphosphate</name>
        <dbReference type="ChEBI" id="CHEBI:58937"/>
    </ligand>
</feature>
<name>A0A9Q7EXE4_9BACT</name>
<keyword evidence="6 10" id="KW-0460">Magnesium</keyword>
<dbReference type="InterPro" id="IPR009014">
    <property type="entry name" value="Transketo_C/PFOR_II"/>
</dbReference>
<accession>A0A9Q7EXE4</accession>
<keyword evidence="13" id="KW-1185">Reference proteome</keyword>
<dbReference type="Pfam" id="PF02780">
    <property type="entry name" value="Transketolase_C"/>
    <property type="match status" value="1"/>
</dbReference>
<keyword evidence="5 10" id="KW-0479">Metal-binding</keyword>
<dbReference type="GO" id="GO:0016114">
    <property type="term" value="P:terpenoid biosynthetic process"/>
    <property type="evidence" value="ECO:0007669"/>
    <property type="project" value="UniProtKB-UniRule"/>
</dbReference>
<feature type="binding site" evidence="10">
    <location>
        <position position="145"/>
    </location>
    <ligand>
        <name>Mg(2+)</name>
        <dbReference type="ChEBI" id="CHEBI:18420"/>
    </ligand>
</feature>
<dbReference type="SUPFAM" id="SSF52518">
    <property type="entry name" value="Thiamin diphosphate-binding fold (THDP-binding)"/>
    <property type="match status" value="2"/>
</dbReference>
<proteinExistence type="inferred from homology"/>
<dbReference type="Gene3D" id="3.40.50.970">
    <property type="match status" value="2"/>
</dbReference>
<feature type="binding site" evidence="10">
    <location>
        <position position="174"/>
    </location>
    <ligand>
        <name>Mg(2+)</name>
        <dbReference type="ChEBI" id="CHEBI:18420"/>
    </ligand>
</feature>
<comment type="pathway">
    <text evidence="1 10">Metabolic intermediate biosynthesis; 1-deoxy-D-xylulose 5-phosphate biosynthesis; 1-deoxy-D-xylulose 5-phosphate from D-glyceraldehyde 3-phosphate and pyruvate: step 1/1.</text>
</comment>
<evidence type="ECO:0000256" key="1">
    <source>
        <dbReference type="ARBA" id="ARBA00004980"/>
    </source>
</evidence>
<dbReference type="CDD" id="cd02007">
    <property type="entry name" value="TPP_DXS"/>
    <property type="match status" value="1"/>
</dbReference>
<evidence type="ECO:0000256" key="6">
    <source>
        <dbReference type="ARBA" id="ARBA00022842"/>
    </source>
</evidence>
<feature type="binding site" evidence="10">
    <location>
        <position position="174"/>
    </location>
    <ligand>
        <name>thiamine diphosphate</name>
        <dbReference type="ChEBI" id="CHEBI:58937"/>
    </ligand>
</feature>
<dbReference type="CDD" id="cd07033">
    <property type="entry name" value="TPP_PYR_DXS_TK_like"/>
    <property type="match status" value="1"/>
</dbReference>
<dbReference type="HAMAP" id="MF_00315">
    <property type="entry name" value="DXP_synth"/>
    <property type="match status" value="1"/>
</dbReference>
<dbReference type="GO" id="GO:0005829">
    <property type="term" value="C:cytosol"/>
    <property type="evidence" value="ECO:0007669"/>
    <property type="project" value="TreeGrafter"/>
</dbReference>
<dbReference type="RefSeq" id="WP_274374848.1">
    <property type="nucleotide sequence ID" value="NZ_CP072943.1"/>
</dbReference>
<feature type="domain" description="Transketolase-like pyrimidine-binding" evidence="11">
    <location>
        <begin position="312"/>
        <end position="476"/>
    </location>
</feature>
<evidence type="ECO:0000259" key="11">
    <source>
        <dbReference type="SMART" id="SM00861"/>
    </source>
</evidence>
<dbReference type="PROSITE" id="PS00801">
    <property type="entry name" value="TRANSKETOLASE_1"/>
    <property type="match status" value="1"/>
</dbReference>
<comment type="cofactor">
    <cofactor evidence="10">
        <name>Mg(2+)</name>
        <dbReference type="ChEBI" id="CHEBI:18420"/>
    </cofactor>
    <text evidence="10">Binds 1 Mg(2+) ion per subunit.</text>
</comment>
<feature type="binding site" evidence="10">
    <location>
        <begin position="146"/>
        <end position="147"/>
    </location>
    <ligand>
        <name>thiamine diphosphate</name>
        <dbReference type="ChEBI" id="CHEBI:58937"/>
    </ligand>
</feature>
<evidence type="ECO:0000313" key="12">
    <source>
        <dbReference type="EMBL" id="QTX33564.1"/>
    </source>
</evidence>
<dbReference type="Proteomes" id="UP000671879">
    <property type="component" value="Chromosome"/>
</dbReference>
<evidence type="ECO:0000256" key="5">
    <source>
        <dbReference type="ARBA" id="ARBA00022723"/>
    </source>
</evidence>
<evidence type="ECO:0000313" key="13">
    <source>
        <dbReference type="Proteomes" id="UP000671879"/>
    </source>
</evidence>
<evidence type="ECO:0000256" key="10">
    <source>
        <dbReference type="HAMAP-Rule" id="MF_00315"/>
    </source>
</evidence>
<comment type="catalytic activity">
    <reaction evidence="10">
        <text>D-glyceraldehyde 3-phosphate + pyruvate + H(+) = 1-deoxy-D-xylulose 5-phosphate + CO2</text>
        <dbReference type="Rhea" id="RHEA:12605"/>
        <dbReference type="ChEBI" id="CHEBI:15361"/>
        <dbReference type="ChEBI" id="CHEBI:15378"/>
        <dbReference type="ChEBI" id="CHEBI:16526"/>
        <dbReference type="ChEBI" id="CHEBI:57792"/>
        <dbReference type="ChEBI" id="CHEBI:59776"/>
        <dbReference type="EC" id="2.2.1.7"/>
    </reaction>
</comment>
<dbReference type="EMBL" id="CP072943">
    <property type="protein sequence ID" value="QTX33564.1"/>
    <property type="molecule type" value="Genomic_DNA"/>
</dbReference>
<dbReference type="Pfam" id="PF13292">
    <property type="entry name" value="DXP_synthase_N"/>
    <property type="match status" value="1"/>
</dbReference>
<dbReference type="EC" id="2.2.1.7" evidence="10"/>
<organism evidence="12 13">
    <name type="scientific">Aminithiophilus ramosus</name>
    <dbReference type="NCBI Taxonomy" id="3029084"/>
    <lineage>
        <taxon>Bacteria</taxon>
        <taxon>Thermotogati</taxon>
        <taxon>Synergistota</taxon>
        <taxon>Synergistia</taxon>
        <taxon>Synergistales</taxon>
        <taxon>Aminithiophilaceae</taxon>
        <taxon>Aminithiophilus</taxon>
    </lineage>
</organism>
<comment type="cofactor">
    <cofactor evidence="10">
        <name>thiamine diphosphate</name>
        <dbReference type="ChEBI" id="CHEBI:58937"/>
    </cofactor>
    <text evidence="10">Binds 1 thiamine pyrophosphate per subunit.</text>
</comment>
<comment type="similarity">
    <text evidence="2 10">Belongs to the transketolase family. DXPS subfamily.</text>
</comment>
<feature type="binding site" evidence="10">
    <location>
        <begin position="114"/>
        <end position="116"/>
    </location>
    <ligand>
        <name>thiamine diphosphate</name>
        <dbReference type="ChEBI" id="CHEBI:58937"/>
    </ligand>
</feature>
<dbReference type="PANTHER" id="PTHR43322">
    <property type="entry name" value="1-D-DEOXYXYLULOSE 5-PHOSPHATE SYNTHASE-RELATED"/>
    <property type="match status" value="1"/>
</dbReference>
<comment type="function">
    <text evidence="10">Catalyzes the acyloin condensation reaction between C atoms 2 and 3 of pyruvate and glyceraldehyde 3-phosphate to yield 1-deoxy-D-xylulose-5-phosphate (DXP).</text>
</comment>
<keyword evidence="8 10" id="KW-0786">Thiamine pyrophosphate</keyword>
<dbReference type="GO" id="GO:0019288">
    <property type="term" value="P:isopentenyl diphosphate biosynthetic process, methylerythritol 4-phosphate pathway"/>
    <property type="evidence" value="ECO:0007669"/>
    <property type="project" value="TreeGrafter"/>
</dbReference>
<dbReference type="PANTHER" id="PTHR43322:SF5">
    <property type="entry name" value="1-DEOXY-D-XYLULOSE-5-PHOSPHATE SYNTHASE, CHLOROPLASTIC"/>
    <property type="match status" value="1"/>
</dbReference>
<keyword evidence="9 10" id="KW-0414">Isoprene biosynthesis</keyword>
<feature type="binding site" evidence="10">
    <location>
        <position position="73"/>
    </location>
    <ligand>
        <name>thiamine diphosphate</name>
        <dbReference type="ChEBI" id="CHEBI:58937"/>
    </ligand>
</feature>
<dbReference type="GO" id="GO:0009228">
    <property type="term" value="P:thiamine biosynthetic process"/>
    <property type="evidence" value="ECO:0007669"/>
    <property type="project" value="UniProtKB-UniRule"/>
</dbReference>
<comment type="subunit">
    <text evidence="3 10">Homodimer.</text>
</comment>
<dbReference type="InterPro" id="IPR029061">
    <property type="entry name" value="THDP-binding"/>
</dbReference>
<dbReference type="SUPFAM" id="SSF52922">
    <property type="entry name" value="TK C-terminal domain-like"/>
    <property type="match status" value="1"/>
</dbReference>
<dbReference type="InterPro" id="IPR033248">
    <property type="entry name" value="Transketolase_C"/>
</dbReference>
<dbReference type="AlphaFoldDB" id="A0A9Q7EXE4"/>
<evidence type="ECO:0000256" key="9">
    <source>
        <dbReference type="ARBA" id="ARBA00023229"/>
    </source>
</evidence>
<dbReference type="SMART" id="SM00861">
    <property type="entry name" value="Transket_pyr"/>
    <property type="match status" value="1"/>
</dbReference>
<keyword evidence="7 10" id="KW-0784">Thiamine biosynthesis</keyword>
<evidence type="ECO:0000256" key="4">
    <source>
        <dbReference type="ARBA" id="ARBA00022679"/>
    </source>
</evidence>
<feature type="binding site" evidence="10">
    <location>
        <position position="363"/>
    </location>
    <ligand>
        <name>thiamine diphosphate</name>
        <dbReference type="ChEBI" id="CHEBI:58937"/>
    </ligand>
</feature>
<dbReference type="NCBIfam" id="NF003933">
    <property type="entry name" value="PRK05444.2-2"/>
    <property type="match status" value="1"/>
</dbReference>
<keyword evidence="4 10" id="KW-0808">Transferase</keyword>
<dbReference type="GO" id="GO:0008661">
    <property type="term" value="F:1-deoxy-D-xylulose-5-phosphate synthase activity"/>
    <property type="evidence" value="ECO:0007669"/>
    <property type="project" value="UniProtKB-UniRule"/>
</dbReference>
<dbReference type="GO" id="GO:0030976">
    <property type="term" value="F:thiamine pyrophosphate binding"/>
    <property type="evidence" value="ECO:0007669"/>
    <property type="project" value="UniProtKB-UniRule"/>
</dbReference>
<dbReference type="InterPro" id="IPR005477">
    <property type="entry name" value="Dxylulose-5-P_synthase"/>
</dbReference>
<sequence>MSLLGAIRDYRDLRAFSPEEASALCGELRERIIDVVLDRGGHLASSLGAVELIVGLLRLFDPAEDRIIFDVGHQAYAYKILTGRDDVFNTLRTWGGISGFPKHRESPFDHFDVGHSSTSLSAGLGYAKARDIRGESHEVVAFIGDGALLNGLALEALNNVKSADTKLIIILNDNEWSINRKVGGLAECLARMRSHSSYRRLKAFIKEHCRNLPKGEGIEAFLGRVKDHVKAVLQPSNFFEELDISYWGPFDGHDLEDIETVLALARRYDRPVLIHFLTEKGRGYRPAEENPTKFHGISCRPDPSLPKEPPLPSWSSAVCDVLRERAAADPRVVALTAAMMEGSKLNAFARDFPDRFFDVGIAEGHLLTFAAGLAAGGLRPVATIYATFLQRAMDQLVEDIAMQGHPVIVAVDRAGLVGEDGETHHGLLDVCWGRAVPGLAMMAPRDVIDLQAMFDYAFTLAGPSMIRYPRGCAPLVVGPEIRPDIASGRAQCLVEGEETLLIGYGSTIPLLLEAQQRCLFLGLPSPSVVDLRFLKPLDWTSLDDWISTHRRVLIVEEGYAAGSIGEALGAHIATQGLSIDFKVIAVADAYIPQGTQEEQWKSCGFSVETLLSQIRPCHVSTAP</sequence>
<dbReference type="Pfam" id="PF02779">
    <property type="entry name" value="Transket_pyr"/>
    <property type="match status" value="1"/>
</dbReference>
<evidence type="ECO:0000256" key="8">
    <source>
        <dbReference type="ARBA" id="ARBA00023052"/>
    </source>
</evidence>
<evidence type="ECO:0000256" key="3">
    <source>
        <dbReference type="ARBA" id="ARBA00011738"/>
    </source>
</evidence>
<dbReference type="GO" id="GO:0000287">
    <property type="term" value="F:magnesium ion binding"/>
    <property type="evidence" value="ECO:0007669"/>
    <property type="project" value="UniProtKB-UniRule"/>
</dbReference>
<protein>
    <recommendedName>
        <fullName evidence="10">1-deoxy-D-xylulose-5-phosphate synthase</fullName>
        <ecNumber evidence="10">2.2.1.7</ecNumber>
    </recommendedName>
    <alternativeName>
        <fullName evidence="10">1-deoxyxylulose-5-phosphate synthase</fullName>
        <shortName evidence="10">DXP synthase</shortName>
        <shortName evidence="10">DXPS</shortName>
    </alternativeName>
</protein>
<gene>
    <name evidence="10" type="primary">dxs</name>
    <name evidence="12" type="ORF">KAR29_06850</name>
</gene>
<dbReference type="Gene3D" id="3.40.50.920">
    <property type="match status" value="1"/>
</dbReference>
<reference evidence="13" key="1">
    <citation type="submission" date="2021-04" db="EMBL/GenBank/DDBJ databases">
        <title>A novel Synergistetes isolate from a pyrite-forming mixed culture.</title>
        <authorList>
            <person name="Bunk B."/>
            <person name="Sproer C."/>
            <person name="Spring S."/>
            <person name="Pester M."/>
        </authorList>
    </citation>
    <scope>NUCLEOTIDE SEQUENCE [LARGE SCALE GENOMIC DNA]</scope>
    <source>
        <strain evidence="13">J.5.4.2-T.3.5.2</strain>
    </source>
</reference>
<evidence type="ECO:0000256" key="7">
    <source>
        <dbReference type="ARBA" id="ARBA00022977"/>
    </source>
</evidence>
<dbReference type="KEGG" id="aram:KAR29_06850"/>
<evidence type="ECO:0000256" key="2">
    <source>
        <dbReference type="ARBA" id="ARBA00011081"/>
    </source>
</evidence>
<dbReference type="InterPro" id="IPR049557">
    <property type="entry name" value="Transketolase_CS"/>
</dbReference>
<dbReference type="NCBIfam" id="TIGR00204">
    <property type="entry name" value="dxs"/>
    <property type="match status" value="1"/>
</dbReference>
<dbReference type="InterPro" id="IPR005475">
    <property type="entry name" value="Transketolase-like_Pyr-bd"/>
</dbReference>